<proteinExistence type="predicted"/>
<dbReference type="InterPro" id="IPR008915">
    <property type="entry name" value="Peptidase_M50"/>
</dbReference>
<dbReference type="PRINTS" id="PR01000">
    <property type="entry name" value="SREBPS2PTASE"/>
</dbReference>
<feature type="transmembrane region" description="Helical" evidence="5">
    <location>
        <begin position="111"/>
        <end position="130"/>
    </location>
</feature>
<dbReference type="Gene3D" id="2.30.42.10">
    <property type="match status" value="1"/>
</dbReference>
<dbReference type="PANTHER" id="PTHR13325">
    <property type="entry name" value="PROTEASE M50 MEMBRANE-BOUND TRANSCRIPTION FACTOR SITE 2 PROTEASE"/>
    <property type="match status" value="1"/>
</dbReference>
<accession>A0A644U026</accession>
<dbReference type="InterPro" id="IPR041489">
    <property type="entry name" value="PDZ_6"/>
</dbReference>
<dbReference type="AlphaFoldDB" id="A0A644U026"/>
<evidence type="ECO:0000256" key="4">
    <source>
        <dbReference type="ARBA" id="ARBA00023136"/>
    </source>
</evidence>
<keyword evidence="2 5" id="KW-0812">Transmembrane</keyword>
<evidence type="ECO:0008006" key="9">
    <source>
        <dbReference type="Google" id="ProtNLM"/>
    </source>
</evidence>
<evidence type="ECO:0000259" key="6">
    <source>
        <dbReference type="Pfam" id="PF02163"/>
    </source>
</evidence>
<comment type="subcellular location">
    <subcellularLocation>
        <location evidence="1">Endomembrane system</location>
        <topology evidence="1">Multi-pass membrane protein</topology>
    </subcellularLocation>
</comment>
<sequence length="441" mass="47930">MDLGWLIPVLIAVMMYACICFAIVKYNILPNTFSFTGPFLMIKTTRTGIFDKLSGWKRLLLIYGNVGVILTVLCGIAVTLLFVFTAFMSLFIDTEPIAPQNLLLIPGINEYVPSTFAVWFALIFAMFIHEFGHGILSRAENIRVRSTGILAFVIPIGAFVEPDEEDIAKSSLGTKLRLYAAGITNNLVAGGICLLALVLLLGLVVPGSSPYVYGVYEGYPADEAGVMPGMVVYAIDNTSVFSLADISAFLAETKVNQTITLHGAYRGTPQTYDITLTSIPKDLSDRLLSPGENTGFIGVSFSEPSAITNALAKLMYPDSPLQAAGSLLTFVVLPFSSIAGSDALSFLIVDSPDPAILSAPFDGFWEIIHILSWCAWINILLGIFNALPLGPFDGGQMLRESLRSWFVSRGKDEKTAFGICRSISYILVLLIIIPLIMPYFL</sequence>
<feature type="transmembrane region" description="Helical" evidence="5">
    <location>
        <begin position="323"/>
        <end position="347"/>
    </location>
</feature>
<comment type="caution">
    <text evidence="8">The sequence shown here is derived from an EMBL/GenBank/DDBJ whole genome shotgun (WGS) entry which is preliminary data.</text>
</comment>
<keyword evidence="3 5" id="KW-1133">Transmembrane helix</keyword>
<evidence type="ECO:0000256" key="3">
    <source>
        <dbReference type="ARBA" id="ARBA00022989"/>
    </source>
</evidence>
<dbReference type="GO" id="GO:0012505">
    <property type="term" value="C:endomembrane system"/>
    <property type="evidence" value="ECO:0007669"/>
    <property type="project" value="UniProtKB-SubCell"/>
</dbReference>
<feature type="transmembrane region" description="Helical" evidence="5">
    <location>
        <begin position="60"/>
        <end position="91"/>
    </location>
</feature>
<evidence type="ECO:0000259" key="7">
    <source>
        <dbReference type="Pfam" id="PF17820"/>
    </source>
</evidence>
<dbReference type="InterPro" id="IPR036034">
    <property type="entry name" value="PDZ_sf"/>
</dbReference>
<feature type="domain" description="PDZ" evidence="7">
    <location>
        <begin position="212"/>
        <end position="254"/>
    </location>
</feature>
<evidence type="ECO:0000256" key="5">
    <source>
        <dbReference type="SAM" id="Phobius"/>
    </source>
</evidence>
<feature type="transmembrane region" description="Helical" evidence="5">
    <location>
        <begin position="6"/>
        <end position="24"/>
    </location>
</feature>
<dbReference type="Pfam" id="PF02163">
    <property type="entry name" value="Peptidase_M50"/>
    <property type="match status" value="1"/>
</dbReference>
<feature type="transmembrane region" description="Helical" evidence="5">
    <location>
        <begin position="180"/>
        <end position="205"/>
    </location>
</feature>
<dbReference type="GO" id="GO:0004222">
    <property type="term" value="F:metalloendopeptidase activity"/>
    <property type="evidence" value="ECO:0007669"/>
    <property type="project" value="InterPro"/>
</dbReference>
<dbReference type="GO" id="GO:0016020">
    <property type="term" value="C:membrane"/>
    <property type="evidence" value="ECO:0007669"/>
    <property type="project" value="InterPro"/>
</dbReference>
<evidence type="ECO:0000256" key="2">
    <source>
        <dbReference type="ARBA" id="ARBA00022692"/>
    </source>
</evidence>
<dbReference type="GO" id="GO:0031293">
    <property type="term" value="P:membrane protein intracellular domain proteolysis"/>
    <property type="evidence" value="ECO:0007669"/>
    <property type="project" value="TreeGrafter"/>
</dbReference>
<keyword evidence="4 5" id="KW-0472">Membrane</keyword>
<organism evidence="8">
    <name type="scientific">bioreactor metagenome</name>
    <dbReference type="NCBI Taxonomy" id="1076179"/>
    <lineage>
        <taxon>unclassified sequences</taxon>
        <taxon>metagenomes</taxon>
        <taxon>ecological metagenomes</taxon>
    </lineage>
</organism>
<feature type="transmembrane region" description="Helical" evidence="5">
    <location>
        <begin position="419"/>
        <end position="440"/>
    </location>
</feature>
<feature type="transmembrane region" description="Helical" evidence="5">
    <location>
        <begin position="367"/>
        <end position="389"/>
    </location>
</feature>
<dbReference type="EMBL" id="VSSQ01000067">
    <property type="protein sequence ID" value="MPL72583.1"/>
    <property type="molecule type" value="Genomic_DNA"/>
</dbReference>
<dbReference type="GO" id="GO:0005737">
    <property type="term" value="C:cytoplasm"/>
    <property type="evidence" value="ECO:0007669"/>
    <property type="project" value="TreeGrafter"/>
</dbReference>
<dbReference type="Pfam" id="PF17820">
    <property type="entry name" value="PDZ_6"/>
    <property type="match status" value="1"/>
</dbReference>
<dbReference type="PANTHER" id="PTHR13325:SF3">
    <property type="entry name" value="MEMBRANE-BOUND TRANSCRIPTION FACTOR SITE-2 PROTEASE"/>
    <property type="match status" value="1"/>
</dbReference>
<dbReference type="InterPro" id="IPR001193">
    <property type="entry name" value="MBTPS2"/>
</dbReference>
<reference evidence="8" key="1">
    <citation type="submission" date="2019-08" db="EMBL/GenBank/DDBJ databases">
        <authorList>
            <person name="Kucharzyk K."/>
            <person name="Murdoch R.W."/>
            <person name="Higgins S."/>
            <person name="Loffler F."/>
        </authorList>
    </citation>
    <scope>NUCLEOTIDE SEQUENCE</scope>
</reference>
<dbReference type="SUPFAM" id="SSF50156">
    <property type="entry name" value="PDZ domain-like"/>
    <property type="match status" value="1"/>
</dbReference>
<evidence type="ECO:0000256" key="1">
    <source>
        <dbReference type="ARBA" id="ARBA00004127"/>
    </source>
</evidence>
<dbReference type="CDD" id="cd05709">
    <property type="entry name" value="S2P-M50"/>
    <property type="match status" value="1"/>
</dbReference>
<evidence type="ECO:0000313" key="8">
    <source>
        <dbReference type="EMBL" id="MPL72583.1"/>
    </source>
</evidence>
<protein>
    <recommendedName>
        <fullName evidence="9">Peptidase M50 domain-containing protein</fullName>
    </recommendedName>
</protein>
<feature type="domain" description="Peptidase M50" evidence="6">
    <location>
        <begin position="120"/>
        <end position="429"/>
    </location>
</feature>
<gene>
    <name evidence="8" type="ORF">SDC9_18368</name>
</gene>
<name>A0A644U026_9ZZZZ</name>